<organism evidence="3">
    <name type="scientific">uncultured Desulfovibrio sp</name>
    <dbReference type="NCBI Taxonomy" id="167968"/>
    <lineage>
        <taxon>Bacteria</taxon>
        <taxon>Pseudomonadati</taxon>
        <taxon>Thermodesulfobacteriota</taxon>
        <taxon>Desulfovibrionia</taxon>
        <taxon>Desulfovibrionales</taxon>
        <taxon>Desulfovibrionaceae</taxon>
        <taxon>Desulfovibrio</taxon>
        <taxon>environmental samples</taxon>
    </lineage>
</organism>
<dbReference type="GO" id="GO:0019379">
    <property type="term" value="P:sulfate assimilation, phosphoadenylyl sulfate reduction by phosphoadenylyl-sulfate reductase (thioredoxin)"/>
    <property type="evidence" value="ECO:0007669"/>
    <property type="project" value="TreeGrafter"/>
</dbReference>
<dbReference type="InterPro" id="IPR027417">
    <property type="entry name" value="P-loop_NTPase"/>
</dbReference>
<name>A0A212L504_9BACT</name>
<dbReference type="RefSeq" id="WP_179980309.1">
    <property type="nucleotide sequence ID" value="NZ_LT608333.1"/>
</dbReference>
<keyword evidence="1" id="KW-0808">Transferase</keyword>
<gene>
    <name evidence="3" type="ORF">KL86DES1_20750</name>
</gene>
<dbReference type="SUPFAM" id="SSF52540">
    <property type="entry name" value="P-loop containing nucleoside triphosphate hydrolases"/>
    <property type="match status" value="1"/>
</dbReference>
<dbReference type="InterPro" id="IPR050512">
    <property type="entry name" value="Sulf_AdTrans/APS_kinase"/>
</dbReference>
<dbReference type="InterPro" id="IPR059117">
    <property type="entry name" value="APS_kinase_dom"/>
</dbReference>
<dbReference type="AlphaFoldDB" id="A0A212L504"/>
<dbReference type="GO" id="GO:0010134">
    <property type="term" value="P:sulfate assimilation via adenylyl sulfate reduction"/>
    <property type="evidence" value="ECO:0007669"/>
    <property type="project" value="TreeGrafter"/>
</dbReference>
<dbReference type="EMBL" id="FMJC01000002">
    <property type="protein sequence ID" value="SCM72643.1"/>
    <property type="molecule type" value="Genomic_DNA"/>
</dbReference>
<reference evidence="3" key="1">
    <citation type="submission" date="2016-08" db="EMBL/GenBank/DDBJ databases">
        <authorList>
            <person name="Seilhamer J.J."/>
        </authorList>
    </citation>
    <scope>NUCLEOTIDE SEQUENCE</scope>
    <source>
        <strain evidence="3">86-1</strain>
    </source>
</reference>
<evidence type="ECO:0000256" key="1">
    <source>
        <dbReference type="ARBA" id="ARBA00022679"/>
    </source>
</evidence>
<sequence length="196" mass="21894">MTPVLWLLGLSGSGKTALGSLLRLYLEGQGIETAFIDEGKFCPQADVAPEGRIAATNVLRDHALQKHAQGRLCIVAATTPYDSMRQKNRDLLPLYREVWVRCSLQTLVERDTRGLYAMAAHAHVPGLCGLTDKFDEPRRADHIIDTDRHSLAESYLQLRDLALNALDTARHWQRMQHALLPERPLPAARMQPAIAL</sequence>
<accession>A0A212L504</accession>
<dbReference type="Gene3D" id="3.40.50.300">
    <property type="entry name" value="P-loop containing nucleotide triphosphate hydrolases"/>
    <property type="match status" value="1"/>
</dbReference>
<dbReference type="PANTHER" id="PTHR42700:SF1">
    <property type="entry name" value="SULFATE ADENYLYLTRANSFERASE"/>
    <property type="match status" value="1"/>
</dbReference>
<dbReference type="Pfam" id="PF01583">
    <property type="entry name" value="APS_kinase"/>
    <property type="match status" value="1"/>
</dbReference>
<dbReference type="GO" id="GO:0004781">
    <property type="term" value="F:sulfate adenylyltransferase (ATP) activity"/>
    <property type="evidence" value="ECO:0007669"/>
    <property type="project" value="TreeGrafter"/>
</dbReference>
<feature type="domain" description="APS kinase" evidence="2">
    <location>
        <begin position="4"/>
        <end position="144"/>
    </location>
</feature>
<keyword evidence="3" id="KW-0418">Kinase</keyword>
<dbReference type="PANTHER" id="PTHR42700">
    <property type="entry name" value="SULFATE ADENYLYLTRANSFERASE"/>
    <property type="match status" value="1"/>
</dbReference>
<protein>
    <submittedName>
        <fullName evidence="3">Adenylylsulfate kinase and related kinase-like protein</fullName>
    </submittedName>
</protein>
<evidence type="ECO:0000313" key="3">
    <source>
        <dbReference type="EMBL" id="SCM72643.1"/>
    </source>
</evidence>
<dbReference type="GO" id="GO:0005737">
    <property type="term" value="C:cytoplasm"/>
    <property type="evidence" value="ECO:0007669"/>
    <property type="project" value="TreeGrafter"/>
</dbReference>
<evidence type="ECO:0000259" key="2">
    <source>
        <dbReference type="Pfam" id="PF01583"/>
    </source>
</evidence>
<proteinExistence type="predicted"/>
<dbReference type="GO" id="GO:0016301">
    <property type="term" value="F:kinase activity"/>
    <property type="evidence" value="ECO:0007669"/>
    <property type="project" value="UniProtKB-KW"/>
</dbReference>